<dbReference type="STRING" id="402676.B6JWC5"/>
<feature type="transmembrane region" description="Helical" evidence="6">
    <location>
        <begin position="92"/>
        <end position="108"/>
    </location>
</feature>
<keyword evidence="9" id="KW-1185">Reference proteome</keyword>
<dbReference type="Pfam" id="PF03073">
    <property type="entry name" value="TspO_MBR"/>
    <property type="match status" value="1"/>
</dbReference>
<feature type="transmembrane region" description="Helical" evidence="6">
    <location>
        <begin position="144"/>
        <end position="163"/>
    </location>
</feature>
<accession>B6JWC5</accession>
<proteinExistence type="inferred from homology"/>
<evidence type="ECO:0000313" key="7">
    <source>
        <dbReference type="EMBL" id="EEB05676.1"/>
    </source>
</evidence>
<dbReference type="PIRSF" id="PIRSF005859">
    <property type="entry name" value="PBR"/>
    <property type="match status" value="1"/>
</dbReference>
<dbReference type="FunFam" id="1.20.1260.100:FF:000001">
    <property type="entry name" value="translocator protein 2"/>
    <property type="match status" value="1"/>
</dbReference>
<dbReference type="OrthoDB" id="8841220at2759"/>
<evidence type="ECO:0000256" key="1">
    <source>
        <dbReference type="ARBA" id="ARBA00004141"/>
    </source>
</evidence>
<evidence type="ECO:0000256" key="4">
    <source>
        <dbReference type="ARBA" id="ARBA00022989"/>
    </source>
</evidence>
<dbReference type="GO" id="GO:0033013">
    <property type="term" value="P:tetrapyrrole metabolic process"/>
    <property type="evidence" value="ECO:0007669"/>
    <property type="project" value="UniProtKB-ARBA"/>
</dbReference>
<keyword evidence="7" id="KW-0675">Receptor</keyword>
<feature type="transmembrane region" description="Helical" evidence="6">
    <location>
        <begin position="115"/>
        <end position="132"/>
    </location>
</feature>
<name>B6JWC5_SCHJY</name>
<keyword evidence="5 6" id="KW-0472">Membrane</keyword>
<dbReference type="AlphaFoldDB" id="B6JWC5"/>
<gene>
    <name evidence="8" type="primary">tsp0</name>
    <name evidence="8" type="synonym">tps0</name>
    <name evidence="7" type="ORF">SJAG_00699</name>
</gene>
<evidence type="ECO:0000313" key="9">
    <source>
        <dbReference type="Proteomes" id="UP000001744"/>
    </source>
</evidence>
<sequence>MIEIGLQLFSKMNQNKWTAMLLPILGGWFVGRSTAKHVKMYRRANQPKFKPPAWAFGPAWTILYALMGYAAHLAYRADPALVTAKGQLGAKLYLAQLAVNYMWMPLFFRYKMSKLALVNIGAVTGTVIWLSKTWSSIAPMASKLLLPYIGWLGFAGYLVSCTFRKGQR</sequence>
<dbReference type="PANTHER" id="PTHR10057">
    <property type="entry name" value="PERIPHERAL-TYPE BENZODIAZEPINE RECEPTOR"/>
    <property type="match status" value="1"/>
</dbReference>
<dbReference type="Proteomes" id="UP000001744">
    <property type="component" value="Unassembled WGS sequence"/>
</dbReference>
<dbReference type="JaponicusDB" id="SJAG_00699">
    <property type="gene designation" value="tsp0"/>
</dbReference>
<dbReference type="EMBL" id="KE651166">
    <property type="protein sequence ID" value="EEB05676.1"/>
    <property type="molecule type" value="Genomic_DNA"/>
</dbReference>
<keyword evidence="4 6" id="KW-1133">Transmembrane helix</keyword>
<reference evidence="7 9" key="1">
    <citation type="journal article" date="2011" name="Science">
        <title>Comparative functional genomics of the fission yeasts.</title>
        <authorList>
            <person name="Rhind N."/>
            <person name="Chen Z."/>
            <person name="Yassour M."/>
            <person name="Thompson D.A."/>
            <person name="Haas B.J."/>
            <person name="Habib N."/>
            <person name="Wapinski I."/>
            <person name="Roy S."/>
            <person name="Lin M.F."/>
            <person name="Heiman D.I."/>
            <person name="Young S.K."/>
            <person name="Furuya K."/>
            <person name="Guo Y."/>
            <person name="Pidoux A."/>
            <person name="Chen H.M."/>
            <person name="Robbertse B."/>
            <person name="Goldberg J.M."/>
            <person name="Aoki K."/>
            <person name="Bayne E.H."/>
            <person name="Berlin A.M."/>
            <person name="Desjardins C.A."/>
            <person name="Dobbs E."/>
            <person name="Dukaj L."/>
            <person name="Fan L."/>
            <person name="FitzGerald M.G."/>
            <person name="French C."/>
            <person name="Gujja S."/>
            <person name="Hansen K."/>
            <person name="Keifenheim D."/>
            <person name="Levin J.Z."/>
            <person name="Mosher R.A."/>
            <person name="Mueller C.A."/>
            <person name="Pfiffner J."/>
            <person name="Priest M."/>
            <person name="Russ C."/>
            <person name="Smialowska A."/>
            <person name="Swoboda P."/>
            <person name="Sykes S.M."/>
            <person name="Vaughn M."/>
            <person name="Vengrova S."/>
            <person name="Yoder R."/>
            <person name="Zeng Q."/>
            <person name="Allshire R."/>
            <person name="Baulcombe D."/>
            <person name="Birren B.W."/>
            <person name="Brown W."/>
            <person name="Ekwall K."/>
            <person name="Kellis M."/>
            <person name="Leatherwood J."/>
            <person name="Levin H."/>
            <person name="Margalit H."/>
            <person name="Martienssen R."/>
            <person name="Nieduszynski C.A."/>
            <person name="Spatafora J.W."/>
            <person name="Friedman N."/>
            <person name="Dalgaard J.Z."/>
            <person name="Baumann P."/>
            <person name="Niki H."/>
            <person name="Regev A."/>
            <person name="Nusbaum C."/>
        </authorList>
    </citation>
    <scope>NUCLEOTIDE SEQUENCE [LARGE SCALE GENOMIC DNA]</scope>
    <source>
        <strain evidence="9">yFS275 / FY16936</strain>
    </source>
</reference>
<evidence type="ECO:0000256" key="2">
    <source>
        <dbReference type="ARBA" id="ARBA00007524"/>
    </source>
</evidence>
<evidence type="ECO:0000256" key="3">
    <source>
        <dbReference type="ARBA" id="ARBA00022692"/>
    </source>
</evidence>
<feature type="transmembrane region" description="Helical" evidence="6">
    <location>
        <begin position="52"/>
        <end position="72"/>
    </location>
</feature>
<dbReference type="eggNOG" id="KOG3797">
    <property type="taxonomic scope" value="Eukaryota"/>
</dbReference>
<organism evidence="7 9">
    <name type="scientific">Schizosaccharomyces japonicus (strain yFS275 / FY16936)</name>
    <name type="common">Fission yeast</name>
    <dbReference type="NCBI Taxonomy" id="402676"/>
    <lineage>
        <taxon>Eukaryota</taxon>
        <taxon>Fungi</taxon>
        <taxon>Dikarya</taxon>
        <taxon>Ascomycota</taxon>
        <taxon>Taphrinomycotina</taxon>
        <taxon>Schizosaccharomycetes</taxon>
        <taxon>Schizosaccharomycetales</taxon>
        <taxon>Schizosaccharomycetaceae</taxon>
        <taxon>Schizosaccharomyces</taxon>
    </lineage>
</organism>
<dbReference type="Gene3D" id="1.20.1260.100">
    <property type="entry name" value="TspO/MBR protein"/>
    <property type="match status" value="1"/>
</dbReference>
<dbReference type="PANTHER" id="PTHR10057:SF0">
    <property type="entry name" value="TRANSLOCATOR PROTEIN"/>
    <property type="match status" value="1"/>
</dbReference>
<comment type="subcellular location">
    <subcellularLocation>
        <location evidence="1">Membrane</location>
        <topology evidence="1">Multi-pass membrane protein</topology>
    </subcellularLocation>
</comment>
<dbReference type="RefSeq" id="XP_002171969.1">
    <property type="nucleotide sequence ID" value="XM_002171933.1"/>
</dbReference>
<dbReference type="CDD" id="cd15904">
    <property type="entry name" value="TSPO_MBR"/>
    <property type="match status" value="1"/>
</dbReference>
<evidence type="ECO:0000256" key="6">
    <source>
        <dbReference type="SAM" id="Phobius"/>
    </source>
</evidence>
<dbReference type="HOGENOM" id="CLU_091805_0_1_1"/>
<comment type="similarity">
    <text evidence="2">Belongs to the TspO/BZRP family.</text>
</comment>
<dbReference type="InterPro" id="IPR038330">
    <property type="entry name" value="TspO/MBR-related_sf"/>
</dbReference>
<feature type="transmembrane region" description="Helical" evidence="6">
    <location>
        <begin position="15"/>
        <end position="31"/>
    </location>
</feature>
<evidence type="ECO:0000256" key="5">
    <source>
        <dbReference type="ARBA" id="ARBA00023136"/>
    </source>
</evidence>
<evidence type="ECO:0000313" key="8">
    <source>
        <dbReference type="JaponicusDB" id="SJAG_00699"/>
    </source>
</evidence>
<dbReference type="GeneID" id="7052117"/>
<dbReference type="VEuPathDB" id="FungiDB:SJAG_00699"/>
<keyword evidence="3 6" id="KW-0812">Transmembrane</keyword>
<dbReference type="InterPro" id="IPR004307">
    <property type="entry name" value="TspO_MBR"/>
</dbReference>
<protein>
    <submittedName>
        <fullName evidence="7">TspO/peripheral benzodiazepine receptor</fullName>
    </submittedName>
</protein>
<dbReference type="GO" id="GO:0005741">
    <property type="term" value="C:mitochondrial outer membrane"/>
    <property type="evidence" value="ECO:0000318"/>
    <property type="project" value="GO_Central"/>
</dbReference>
<dbReference type="OMA" id="PIVWTCL"/>